<comment type="similarity">
    <text evidence="9">Belongs to the LpxL/LpxM/LpxP family.</text>
</comment>
<gene>
    <name evidence="9" type="primary">lpxL</name>
    <name evidence="10" type="ORF">PS2015_310</name>
</gene>
<dbReference type="GO" id="GO:0009245">
    <property type="term" value="P:lipid A biosynthetic process"/>
    <property type="evidence" value="ECO:0007669"/>
    <property type="project" value="InterPro"/>
</dbReference>
<name>A0A0S2K9U1_9GAMM</name>
<dbReference type="Pfam" id="PF03279">
    <property type="entry name" value="Lip_A_acyltrans"/>
    <property type="match status" value="1"/>
</dbReference>
<organism evidence="10 11">
    <name type="scientific">Pseudohongiella spirulinae</name>
    <dbReference type="NCBI Taxonomy" id="1249552"/>
    <lineage>
        <taxon>Bacteria</taxon>
        <taxon>Pseudomonadati</taxon>
        <taxon>Pseudomonadota</taxon>
        <taxon>Gammaproteobacteria</taxon>
        <taxon>Pseudomonadales</taxon>
        <taxon>Pseudohongiellaceae</taxon>
        <taxon>Pseudohongiella</taxon>
    </lineage>
</organism>
<keyword evidence="8 9" id="KW-0012">Acyltransferase</keyword>
<keyword evidence="6 9" id="KW-1133">Transmembrane helix</keyword>
<evidence type="ECO:0000256" key="7">
    <source>
        <dbReference type="ARBA" id="ARBA00023136"/>
    </source>
</evidence>
<protein>
    <recommendedName>
        <fullName evidence="9">Lipid A biosynthesis acyltransferase</fullName>
        <ecNumber evidence="9">2.3.1.241</ecNumber>
    </recommendedName>
    <alternativeName>
        <fullName evidence="9">Kdo(2)-lipid IV(A) acyltransferase</fullName>
    </alternativeName>
</protein>
<evidence type="ECO:0000256" key="4">
    <source>
        <dbReference type="ARBA" id="ARBA00022692"/>
    </source>
</evidence>
<dbReference type="GO" id="GO:0036104">
    <property type="term" value="P:Kdo2-lipid A biosynthetic process"/>
    <property type="evidence" value="ECO:0007669"/>
    <property type="project" value="UniProtKB-UniRule"/>
</dbReference>
<dbReference type="KEGG" id="pspi:PS2015_310"/>
<keyword evidence="3 9" id="KW-0808">Transferase</keyword>
<keyword evidence="4 9" id="KW-0812">Transmembrane</keyword>
<feature type="transmembrane region" description="Helical" evidence="9">
    <location>
        <begin position="20"/>
        <end position="38"/>
    </location>
</feature>
<evidence type="ECO:0000256" key="6">
    <source>
        <dbReference type="ARBA" id="ARBA00022989"/>
    </source>
</evidence>
<evidence type="ECO:0000313" key="10">
    <source>
        <dbReference type="EMBL" id="ALO45001.1"/>
    </source>
</evidence>
<dbReference type="PATRIC" id="fig|1249552.3.peg.315"/>
<dbReference type="PANTHER" id="PTHR30606:SF9">
    <property type="entry name" value="LIPID A BIOSYNTHESIS LAUROYLTRANSFERASE"/>
    <property type="match status" value="1"/>
</dbReference>
<dbReference type="InterPro" id="IPR011920">
    <property type="entry name" value="Lipid_A_LpxL_LpxP"/>
</dbReference>
<dbReference type="PIRSF" id="PIRSF026649">
    <property type="entry name" value="MsbB"/>
    <property type="match status" value="1"/>
</dbReference>
<comment type="function">
    <text evidence="9">Catalyzes the transfer of an acyl chain from an acyl-[acyl-carrier-protein] (ACP) to a Kdo(2)-lipid IV(A) to form a Kdo(2)-(acyl)-lipid IV(A).</text>
</comment>
<keyword evidence="7 9" id="KW-0472">Membrane</keyword>
<dbReference type="GO" id="GO:0005886">
    <property type="term" value="C:plasma membrane"/>
    <property type="evidence" value="ECO:0007669"/>
    <property type="project" value="UniProtKB-SubCell"/>
</dbReference>
<dbReference type="GO" id="GO:0009103">
    <property type="term" value="P:lipopolysaccharide biosynthetic process"/>
    <property type="evidence" value="ECO:0007669"/>
    <property type="project" value="UniProtKB-UniRule"/>
</dbReference>
<dbReference type="STRING" id="1249552.PS2015_310"/>
<dbReference type="UniPathway" id="UPA00360">
    <property type="reaction ID" value="UER00485"/>
</dbReference>
<dbReference type="RefSeq" id="WP_169792255.1">
    <property type="nucleotide sequence ID" value="NZ_CP013189.1"/>
</dbReference>
<sequence>MSHTDTKRDPSPGDFLGPRFWPTWLGYGCIWLIAHLPYRLQVFIGQQLGMLMYHLAKSRRRVCERNIELCFPELSNEEQRRLVKDTFRSNGIGVMEIGLAWCRKPEDFRKMVKTSGLENLIKAHEQGKGVLLVSAHFSTLEFAGCLLSLIHPIDVTYRAHKNPLFDALMKRNRQRLYGDVIERKEVRRAMRRLREGHVLWYAADQDYGPRHSIFVDFFGIPAASITATTKYAGFNNSPVIFLSHYRNPDLSGYHFHFSEPLRDYPTGDDHTDVKRINTLIEAAIRKAPEQYIWLHRRFKTRPPGSPDLYKRKSED</sequence>
<dbReference type="NCBIfam" id="TIGR02207">
    <property type="entry name" value="lipid_A_htrB"/>
    <property type="match status" value="1"/>
</dbReference>
<keyword evidence="1 9" id="KW-1003">Cell membrane</keyword>
<comment type="pathway">
    <text evidence="9">Bacterial outer membrane biogenesis; lipopolysaccharide biosynthesis.</text>
</comment>
<dbReference type="AlphaFoldDB" id="A0A0S2K9U1"/>
<evidence type="ECO:0000256" key="1">
    <source>
        <dbReference type="ARBA" id="ARBA00022475"/>
    </source>
</evidence>
<evidence type="ECO:0000256" key="9">
    <source>
        <dbReference type="HAMAP-Rule" id="MF_01942"/>
    </source>
</evidence>
<evidence type="ECO:0000256" key="8">
    <source>
        <dbReference type="ARBA" id="ARBA00023315"/>
    </source>
</evidence>
<dbReference type="HAMAP" id="MF_01942">
    <property type="entry name" value="Lipid_A_LpxL_LpxP"/>
    <property type="match status" value="1"/>
</dbReference>
<comment type="subcellular location">
    <subcellularLocation>
        <location evidence="9">Cell inner membrane</location>
        <topology evidence="9">Single-pass membrane protein</topology>
    </subcellularLocation>
</comment>
<dbReference type="PANTHER" id="PTHR30606">
    <property type="entry name" value="LIPID A BIOSYNTHESIS LAUROYL ACYLTRANSFERASE"/>
    <property type="match status" value="1"/>
</dbReference>
<comment type="pathway">
    <text evidence="9">Glycolipid biosynthesis; KDO(2)-lipid A biosynthesis; KDO(2)-lipid A from CMP-3-deoxy-D-manno-octulosonate and lipid IV(A): step 3/4.</text>
</comment>
<evidence type="ECO:0000313" key="11">
    <source>
        <dbReference type="Proteomes" id="UP000065641"/>
    </source>
</evidence>
<reference evidence="10 11" key="1">
    <citation type="submission" date="2015-11" db="EMBL/GenBank/DDBJ databases">
        <authorList>
            <person name="Zhang Y."/>
            <person name="Guo Z."/>
        </authorList>
    </citation>
    <scope>NUCLEOTIDE SEQUENCE [LARGE SCALE GENOMIC DNA]</scope>
    <source>
        <strain evidence="10 11">KCTC 32221</strain>
    </source>
</reference>
<evidence type="ECO:0000256" key="5">
    <source>
        <dbReference type="ARBA" id="ARBA00022985"/>
    </source>
</evidence>
<dbReference type="Proteomes" id="UP000065641">
    <property type="component" value="Chromosome"/>
</dbReference>
<keyword evidence="11" id="KW-1185">Reference proteome</keyword>
<evidence type="ECO:0000256" key="2">
    <source>
        <dbReference type="ARBA" id="ARBA00022519"/>
    </source>
</evidence>
<proteinExistence type="inferred from homology"/>
<dbReference type="EC" id="2.3.1.241" evidence="9"/>
<comment type="catalytic activity">
    <reaction evidence="9">
        <text>an alpha-Kdo-(2-&gt;4)-alpha-Kdo-(2-&gt;6)-lipid IVA + a fatty acyl-[ACP] = an alpha-Kdo-(2-&gt;4)-alpha-Kdo-(2-&gt;6)-(acyl)-lipid IVA + holo-[ACP]</text>
        <dbReference type="Rhea" id="RHEA:69396"/>
        <dbReference type="Rhea" id="RHEA-COMP:9685"/>
        <dbReference type="Rhea" id="RHEA-COMP:14125"/>
        <dbReference type="ChEBI" id="CHEBI:64479"/>
        <dbReference type="ChEBI" id="CHEBI:138651"/>
        <dbReference type="ChEBI" id="CHEBI:176429"/>
        <dbReference type="ChEBI" id="CHEBI:176430"/>
        <dbReference type="EC" id="2.3.1.241"/>
    </reaction>
</comment>
<feature type="short sequence motif" description="HXXXXD motif" evidence="9">
    <location>
        <begin position="136"/>
        <end position="141"/>
    </location>
</feature>
<keyword evidence="5 9" id="KW-0448">Lipopolysaccharide biosynthesis</keyword>
<keyword evidence="2 9" id="KW-0997">Cell inner membrane</keyword>
<evidence type="ECO:0000256" key="3">
    <source>
        <dbReference type="ARBA" id="ARBA00022679"/>
    </source>
</evidence>
<dbReference type="InterPro" id="IPR004960">
    <property type="entry name" value="LipA_acyltrans"/>
</dbReference>
<dbReference type="EMBL" id="CP013189">
    <property type="protein sequence ID" value="ALO45001.1"/>
    <property type="molecule type" value="Genomic_DNA"/>
</dbReference>
<dbReference type="CDD" id="cd07984">
    <property type="entry name" value="LPLAT_LABLAT-like"/>
    <property type="match status" value="1"/>
</dbReference>
<dbReference type="UniPathway" id="UPA00030"/>
<dbReference type="GO" id="GO:0008913">
    <property type="term" value="F:Kdo2-lipid IVA acyltransferase activity"/>
    <property type="evidence" value="ECO:0007669"/>
    <property type="project" value="UniProtKB-EC"/>
</dbReference>
<accession>A0A0S2K9U1</accession>